<dbReference type="SUPFAM" id="SSF56672">
    <property type="entry name" value="DNA/RNA polymerases"/>
    <property type="match status" value="1"/>
</dbReference>
<dbReference type="CDD" id="cd09272">
    <property type="entry name" value="RNase_HI_RT_Ty1"/>
    <property type="match status" value="1"/>
</dbReference>
<dbReference type="PANTHER" id="PTHR11439">
    <property type="entry name" value="GAG-POL-RELATED RETROTRANSPOSON"/>
    <property type="match status" value="1"/>
</dbReference>
<dbReference type="Proteomes" id="UP001454036">
    <property type="component" value="Unassembled WGS sequence"/>
</dbReference>
<dbReference type="PANTHER" id="PTHR11439:SF455">
    <property type="entry name" value="RLK (RECEPTOR-LIKE PROTEIN KINASE) 8, PUTATIVE-RELATED"/>
    <property type="match status" value="1"/>
</dbReference>
<dbReference type="EMBL" id="BAABME010000708">
    <property type="protein sequence ID" value="GAA0144874.1"/>
    <property type="molecule type" value="Genomic_DNA"/>
</dbReference>
<reference evidence="1 2" key="1">
    <citation type="submission" date="2024-01" db="EMBL/GenBank/DDBJ databases">
        <title>The complete chloroplast genome sequence of Lithospermum erythrorhizon: insights into the phylogenetic relationship among Boraginaceae species and the maternal lineages of purple gromwells.</title>
        <authorList>
            <person name="Okada T."/>
            <person name="Watanabe K."/>
        </authorList>
    </citation>
    <scope>NUCLEOTIDE SEQUENCE [LARGE SCALE GENOMIC DNA]</scope>
</reference>
<organism evidence="1 2">
    <name type="scientific">Lithospermum erythrorhizon</name>
    <name type="common">Purple gromwell</name>
    <name type="synonym">Lithospermum officinale var. erythrorhizon</name>
    <dbReference type="NCBI Taxonomy" id="34254"/>
    <lineage>
        <taxon>Eukaryota</taxon>
        <taxon>Viridiplantae</taxon>
        <taxon>Streptophyta</taxon>
        <taxon>Embryophyta</taxon>
        <taxon>Tracheophyta</taxon>
        <taxon>Spermatophyta</taxon>
        <taxon>Magnoliopsida</taxon>
        <taxon>eudicotyledons</taxon>
        <taxon>Gunneridae</taxon>
        <taxon>Pentapetalae</taxon>
        <taxon>asterids</taxon>
        <taxon>lamiids</taxon>
        <taxon>Boraginales</taxon>
        <taxon>Boraginaceae</taxon>
        <taxon>Boraginoideae</taxon>
        <taxon>Lithospermeae</taxon>
        <taxon>Lithospermum</taxon>
    </lineage>
</organism>
<dbReference type="InterPro" id="IPR043502">
    <property type="entry name" value="DNA/RNA_pol_sf"/>
</dbReference>
<comment type="caution">
    <text evidence="1">The sequence shown here is derived from an EMBL/GenBank/DDBJ whole genome shotgun (WGS) entry which is preliminary data.</text>
</comment>
<name>A0AAV3P082_LITER</name>
<accession>A0AAV3P082</accession>
<sequence>MPSLLAVQPLYGCRPTPRQHHQHHLPALVPCTTPPTILLSFNNTLLPTSPVSSSPITTPTPSPHPLSNLHSMITRSKMGIVKLKHIISLITSVSTPDPTSPHYGPTSYTEALKFPHWRQAMTEEHNALIHNRTWSLTPHSPSQNCNPVHTRISPRFDSFPPPGEPLSNPSKYCQLVGALQYLCITRPDIMYDANRASQFMHALTSVHMTAAQHIRRYLSSTKSHGIVLHASTSINWSSKKQVTISCSSIEAEYRCTAAAIAELTWIQYLLCDFQISLPSAPVAYYDNIVATYLAYKTVLHSWTKHISIDYDFVREKVAIGALKVVHVPTHAQRADVLTKPLSGPKFREAIINLCRVQPA</sequence>
<proteinExistence type="predicted"/>
<gene>
    <name evidence="1" type="ORF">LIER_05203</name>
</gene>
<protein>
    <submittedName>
        <fullName evidence="1">Uncharacterized protein</fullName>
    </submittedName>
</protein>
<dbReference type="AlphaFoldDB" id="A0AAV3P082"/>
<evidence type="ECO:0000313" key="1">
    <source>
        <dbReference type="EMBL" id="GAA0144874.1"/>
    </source>
</evidence>
<keyword evidence="2" id="KW-1185">Reference proteome</keyword>
<evidence type="ECO:0000313" key="2">
    <source>
        <dbReference type="Proteomes" id="UP001454036"/>
    </source>
</evidence>